<evidence type="ECO:0000313" key="13">
    <source>
        <dbReference type="EMBL" id="RKX69673.1"/>
    </source>
</evidence>
<comment type="caution">
    <text evidence="10">Lacks conserved residue(s) required for the propagation of feature annotation.</text>
</comment>
<dbReference type="GO" id="GO:0006109">
    <property type="term" value="P:regulation of carbohydrate metabolic process"/>
    <property type="evidence" value="ECO:0007669"/>
    <property type="project" value="UniProtKB-UniRule"/>
</dbReference>
<comment type="cofactor">
    <cofactor evidence="10">
        <name>Mg(2+)</name>
        <dbReference type="ChEBI" id="CHEBI:18420"/>
    </cofactor>
</comment>
<dbReference type="InterPro" id="IPR027417">
    <property type="entry name" value="P-loop_NTPase"/>
</dbReference>
<evidence type="ECO:0000256" key="3">
    <source>
        <dbReference type="ARBA" id="ARBA00022527"/>
    </source>
</evidence>
<evidence type="ECO:0000256" key="7">
    <source>
        <dbReference type="ARBA" id="ARBA00022840"/>
    </source>
</evidence>
<dbReference type="NCBIfam" id="TIGR00679">
    <property type="entry name" value="hpr-ser"/>
    <property type="match status" value="1"/>
</dbReference>
<evidence type="ECO:0000256" key="6">
    <source>
        <dbReference type="ARBA" id="ARBA00022777"/>
    </source>
</evidence>
<dbReference type="InterPro" id="IPR028979">
    <property type="entry name" value="Ser_kin/Pase_Hpr-like_N_sf"/>
</dbReference>
<evidence type="ECO:0000256" key="4">
    <source>
        <dbReference type="ARBA" id="ARBA00022679"/>
    </source>
</evidence>
<dbReference type="GO" id="GO:0005524">
    <property type="term" value="F:ATP binding"/>
    <property type="evidence" value="ECO:0007669"/>
    <property type="project" value="UniProtKB-UniRule"/>
</dbReference>
<dbReference type="EMBL" id="QNBE01000071">
    <property type="protein sequence ID" value="RKX69673.1"/>
    <property type="molecule type" value="Genomic_DNA"/>
</dbReference>
<dbReference type="InterPro" id="IPR011126">
    <property type="entry name" value="Hpr_kin/Pase_Hpr_N"/>
</dbReference>
<sequence length="314" mass="35936">MKVKELYEEKSREFKLKIVAGKDGLKRNNITSVDIFRPGLVLAGFTEYYLSERIQIIGKTEVTYIKTLNRKGRNEAIDRLLAPKPPCFIISKSLRMPSYFYKKCEEKNIPVFSTSISTTPFIHLLTRYLEEKLAPTKIIQGTLLDIYGVGVLLLGKPGIGKSELALDLVHRGHRLVADDLVMLKNLRDEIFGSGCEKSDKLRHHIEIRGVGIIDILRIYGVSAVRLNKKVEVVVEMILWDEAKGDYERIGVEEKYYDILGVKLPYLKIPLVPGKNVSVIIEVIAKNYLLKLRGIYSAREYAEELKRVTMRRRRG</sequence>
<dbReference type="HAMAP" id="MF_01249">
    <property type="entry name" value="HPr_kinase"/>
    <property type="match status" value="1"/>
</dbReference>
<evidence type="ECO:0000259" key="11">
    <source>
        <dbReference type="Pfam" id="PF02603"/>
    </source>
</evidence>
<comment type="subunit">
    <text evidence="10">Homohexamer.</text>
</comment>
<feature type="domain" description="HPr kinase/phosphorylase C-terminal" evidence="12">
    <location>
        <begin position="131"/>
        <end position="302"/>
    </location>
</feature>
<evidence type="ECO:0000256" key="5">
    <source>
        <dbReference type="ARBA" id="ARBA00022741"/>
    </source>
</evidence>
<comment type="function">
    <text evidence="10">Catalyzes the ATP- as well as the pyrophosphate-dependent phosphorylation of a specific serine residue in HPr, a phosphocarrier protein of the phosphoenolpyruvate-dependent sugar phosphotransferase system (PTS). HprK/P also catalyzes the pyrophosphate-producing, inorganic phosphate-dependent dephosphorylation (phosphorolysis) of seryl-phosphorylated HPr (P-Ser-HPr).</text>
</comment>
<dbReference type="PANTHER" id="PTHR30305">
    <property type="entry name" value="PROTEIN YJDM-RELATED"/>
    <property type="match status" value="1"/>
</dbReference>
<feature type="active site" evidence="10">
    <location>
        <position position="248"/>
    </location>
</feature>
<reference evidence="13 14" key="1">
    <citation type="submission" date="2018-06" db="EMBL/GenBank/DDBJ databases">
        <title>Extensive metabolic versatility and redundancy in microbially diverse, dynamic hydrothermal sediments.</title>
        <authorList>
            <person name="Dombrowski N."/>
            <person name="Teske A."/>
            <person name="Baker B.J."/>
        </authorList>
    </citation>
    <scope>NUCLEOTIDE SEQUENCE [LARGE SCALE GENOMIC DNA]</scope>
    <source>
        <strain evidence="13">B36_G15</strain>
    </source>
</reference>
<comment type="catalytic activity">
    <reaction evidence="1 10">
        <text>[HPr protein]-L-serine + ATP = [HPr protein]-O-phospho-L-serine + ADP + H(+)</text>
        <dbReference type="Rhea" id="RHEA:46600"/>
        <dbReference type="Rhea" id="RHEA-COMP:11602"/>
        <dbReference type="Rhea" id="RHEA-COMP:11603"/>
        <dbReference type="ChEBI" id="CHEBI:15378"/>
        <dbReference type="ChEBI" id="CHEBI:29999"/>
        <dbReference type="ChEBI" id="CHEBI:30616"/>
        <dbReference type="ChEBI" id="CHEBI:83421"/>
        <dbReference type="ChEBI" id="CHEBI:456216"/>
    </reaction>
</comment>
<feature type="region of interest" description="Important for the catalytic mechanism of both phosphorylation and dephosphorylation" evidence="10">
    <location>
        <begin position="205"/>
        <end position="214"/>
    </location>
</feature>
<organism evidence="13 14">
    <name type="scientific">candidate division WOR-3 bacterium</name>
    <dbReference type="NCBI Taxonomy" id="2052148"/>
    <lineage>
        <taxon>Bacteria</taxon>
        <taxon>Bacteria division WOR-3</taxon>
    </lineage>
</organism>
<keyword evidence="3 10" id="KW-0723">Serine/threonine-protein kinase</keyword>
<dbReference type="GO" id="GO:0004674">
    <property type="term" value="F:protein serine/threonine kinase activity"/>
    <property type="evidence" value="ECO:0007669"/>
    <property type="project" value="UniProtKB-KW"/>
</dbReference>
<keyword evidence="10" id="KW-0460">Magnesium</keyword>
<dbReference type="GO" id="GO:0000287">
    <property type="term" value="F:magnesium ion binding"/>
    <property type="evidence" value="ECO:0007669"/>
    <property type="project" value="UniProtKB-UniRule"/>
</dbReference>
<comment type="similarity">
    <text evidence="2 10">Belongs to the HPrK/P family.</text>
</comment>
<dbReference type="EC" id="2.7.11.-" evidence="10"/>
<feature type="binding site" evidence="10">
    <location>
        <position position="206"/>
    </location>
    <ligand>
        <name>Mg(2+)</name>
        <dbReference type="ChEBI" id="CHEBI:18420"/>
    </ligand>
</feature>
<evidence type="ECO:0000256" key="9">
    <source>
        <dbReference type="ARBA" id="ARBA00047657"/>
    </source>
</evidence>
<evidence type="ECO:0000256" key="1">
    <source>
        <dbReference type="ARBA" id="ARBA00001120"/>
    </source>
</evidence>
<feature type="binding site" evidence="10">
    <location>
        <position position="162"/>
    </location>
    <ligand>
        <name>Mg(2+)</name>
        <dbReference type="ChEBI" id="CHEBI:18420"/>
    </ligand>
</feature>
<proteinExistence type="inferred from homology"/>
<comment type="caution">
    <text evidence="13">The sequence shown here is derived from an EMBL/GenBank/DDBJ whole genome shotgun (WGS) entry which is preliminary data.</text>
</comment>
<dbReference type="Pfam" id="PF07475">
    <property type="entry name" value="Hpr_kinase_C"/>
    <property type="match status" value="1"/>
</dbReference>
<protein>
    <recommendedName>
        <fullName evidence="10">HPr kinase/phosphorylase</fullName>
        <shortName evidence="10">HPrK/P</shortName>
        <ecNumber evidence="10">2.7.11.-</ecNumber>
        <ecNumber evidence="10">2.7.4.-</ecNumber>
    </recommendedName>
    <alternativeName>
        <fullName evidence="10">HPr(Ser) kinase/phosphorylase</fullName>
    </alternativeName>
</protein>
<feature type="active site" evidence="10">
    <location>
        <position position="161"/>
    </location>
</feature>
<keyword evidence="5 10" id="KW-0547">Nucleotide-binding</keyword>
<keyword evidence="10" id="KW-0479">Metal-binding</keyword>
<feature type="active site" description="Proton acceptor; for phosphorylation activity. Proton donor; for dephosphorylation activity" evidence="10">
    <location>
        <position position="179"/>
    </location>
</feature>
<keyword evidence="6 10" id="KW-0418">Kinase</keyword>
<evidence type="ECO:0000256" key="2">
    <source>
        <dbReference type="ARBA" id="ARBA00006883"/>
    </source>
</evidence>
<dbReference type="GO" id="GO:0004712">
    <property type="term" value="F:protein serine/threonine/tyrosine kinase activity"/>
    <property type="evidence" value="ECO:0007669"/>
    <property type="project" value="UniProtKB-UniRule"/>
</dbReference>
<dbReference type="SUPFAM" id="SSF75138">
    <property type="entry name" value="HprK N-terminal domain-like"/>
    <property type="match status" value="1"/>
</dbReference>
<name>A0A660SGA9_UNCW3</name>
<keyword evidence="7 10" id="KW-0067">ATP-binding</keyword>
<dbReference type="AlphaFoldDB" id="A0A660SGA9"/>
<dbReference type="EC" id="2.7.4.-" evidence="10"/>
<dbReference type="SUPFAM" id="SSF53795">
    <property type="entry name" value="PEP carboxykinase-like"/>
    <property type="match status" value="1"/>
</dbReference>
<comment type="domain">
    <text evidence="10">The Walker A ATP-binding motif also binds Pi and PPi.</text>
</comment>
<gene>
    <name evidence="10 13" type="primary">hprK</name>
    <name evidence="13" type="ORF">DRP53_07445</name>
</gene>
<feature type="region of interest" description="Important for the catalytic mechanism of dephosphorylation" evidence="10">
    <location>
        <begin position="269"/>
        <end position="274"/>
    </location>
</feature>
<dbReference type="InterPro" id="IPR011104">
    <property type="entry name" value="Hpr_kin/Pase_C"/>
</dbReference>
<evidence type="ECO:0000256" key="10">
    <source>
        <dbReference type="HAMAP-Rule" id="MF_01249"/>
    </source>
</evidence>
<dbReference type="Gene3D" id="3.40.50.300">
    <property type="entry name" value="P-loop containing nucleotide triphosphate hydrolases"/>
    <property type="match status" value="1"/>
</dbReference>
<feature type="domain" description="HPr(Ser) kinase/phosphorylase N-terminal" evidence="11">
    <location>
        <begin position="2"/>
        <end position="129"/>
    </location>
</feature>
<dbReference type="Proteomes" id="UP000268469">
    <property type="component" value="Unassembled WGS sequence"/>
</dbReference>
<dbReference type="InterPro" id="IPR003755">
    <property type="entry name" value="HPr(Ser)_kin/Pase"/>
</dbReference>
<comment type="catalytic activity">
    <reaction evidence="9 10">
        <text>[HPr protein]-O-phospho-L-serine + phosphate + H(+) = [HPr protein]-L-serine + diphosphate</text>
        <dbReference type="Rhea" id="RHEA:46604"/>
        <dbReference type="Rhea" id="RHEA-COMP:11602"/>
        <dbReference type="Rhea" id="RHEA-COMP:11603"/>
        <dbReference type="ChEBI" id="CHEBI:15378"/>
        <dbReference type="ChEBI" id="CHEBI:29999"/>
        <dbReference type="ChEBI" id="CHEBI:33019"/>
        <dbReference type="ChEBI" id="CHEBI:43474"/>
        <dbReference type="ChEBI" id="CHEBI:83421"/>
    </reaction>
</comment>
<dbReference type="Pfam" id="PF02603">
    <property type="entry name" value="Hpr_kinase_N"/>
    <property type="match status" value="1"/>
</dbReference>
<comment type="miscellaneous">
    <text evidence="10">Both phosphorylation and phosphorolysis are carried out by the same active site and suggest a common mechanism for both reactions.</text>
</comment>
<dbReference type="PANTHER" id="PTHR30305:SF1">
    <property type="entry name" value="HPR KINASE_PHOSPHORYLASE"/>
    <property type="match status" value="1"/>
</dbReference>
<accession>A0A660SGA9</accession>
<keyword evidence="8 10" id="KW-0511">Multifunctional enzyme</keyword>
<dbReference type="Gene3D" id="3.40.1390.20">
    <property type="entry name" value="HprK N-terminal domain-like"/>
    <property type="match status" value="1"/>
</dbReference>
<keyword evidence="4 10" id="KW-0808">Transferase</keyword>
<dbReference type="GO" id="GO:0000155">
    <property type="term" value="F:phosphorelay sensor kinase activity"/>
    <property type="evidence" value="ECO:0007669"/>
    <property type="project" value="InterPro"/>
</dbReference>
<evidence type="ECO:0000313" key="14">
    <source>
        <dbReference type="Proteomes" id="UP000268469"/>
    </source>
</evidence>
<dbReference type="CDD" id="cd01918">
    <property type="entry name" value="HprK_C"/>
    <property type="match status" value="1"/>
</dbReference>
<evidence type="ECO:0000259" key="12">
    <source>
        <dbReference type="Pfam" id="PF07475"/>
    </source>
</evidence>
<evidence type="ECO:0000256" key="8">
    <source>
        <dbReference type="ARBA" id="ARBA00023268"/>
    </source>
</evidence>